<dbReference type="AlphaFoldDB" id="A0A3Q9C634"/>
<keyword evidence="4" id="KW-1185">Reference proteome</keyword>
<reference evidence="3 4" key="1">
    <citation type="submission" date="2018-12" db="EMBL/GenBank/DDBJ databases">
        <authorList>
            <person name="Li K."/>
        </authorList>
    </citation>
    <scope>NUCLEOTIDE SEQUENCE [LARGE SCALE GENOMIC DNA]</scope>
    <source>
        <strain evidence="4">CR22</strain>
    </source>
</reference>
<dbReference type="KEGG" id="saqu:EJC51_46195"/>
<protein>
    <submittedName>
        <fullName evidence="3">HNH endonuclease</fullName>
    </submittedName>
</protein>
<dbReference type="PANTHER" id="PTHR24094">
    <property type="entry name" value="SECRETED PROTEIN"/>
    <property type="match status" value="1"/>
</dbReference>
<dbReference type="PANTHER" id="PTHR24094:SF15">
    <property type="entry name" value="AMP-DEPENDENT SYNTHETASE_LIGASE DOMAIN-CONTAINING PROTEIN-RELATED"/>
    <property type="match status" value="1"/>
</dbReference>
<accession>A0A3Q9C634</accession>
<evidence type="ECO:0000313" key="3">
    <source>
        <dbReference type="EMBL" id="AZP22792.1"/>
    </source>
</evidence>
<feature type="domain" description="GmrSD restriction endonucleases C-terminal" evidence="2">
    <location>
        <begin position="107"/>
        <end position="211"/>
    </location>
</feature>
<evidence type="ECO:0000256" key="1">
    <source>
        <dbReference type="SAM" id="SignalP"/>
    </source>
</evidence>
<keyword evidence="3" id="KW-0255">Endonuclease</keyword>
<name>A0A3Q9C634_9ACTN</name>
<feature type="chain" id="PRO_5018559643" evidence="1">
    <location>
        <begin position="28"/>
        <end position="227"/>
    </location>
</feature>
<keyword evidence="3" id="KW-0540">Nuclease</keyword>
<keyword evidence="3" id="KW-0378">Hydrolase</keyword>
<evidence type="ECO:0000313" key="4">
    <source>
        <dbReference type="Proteomes" id="UP000280197"/>
    </source>
</evidence>
<dbReference type="InterPro" id="IPR011089">
    <property type="entry name" value="GmrSD_C"/>
</dbReference>
<evidence type="ECO:0000259" key="2">
    <source>
        <dbReference type="Pfam" id="PF07510"/>
    </source>
</evidence>
<keyword evidence="1" id="KW-0732">Signal</keyword>
<dbReference type="GO" id="GO:0004519">
    <property type="term" value="F:endonuclease activity"/>
    <property type="evidence" value="ECO:0007669"/>
    <property type="project" value="UniProtKB-KW"/>
</dbReference>
<feature type="signal peptide" evidence="1">
    <location>
        <begin position="1"/>
        <end position="27"/>
    </location>
</feature>
<gene>
    <name evidence="3" type="ORF">EJC51_46195</name>
</gene>
<dbReference type="RefSeq" id="WP_126276591.1">
    <property type="nucleotide sequence ID" value="NZ_CP034463.1"/>
</dbReference>
<organism evidence="3 4">
    <name type="scientific">Streptomyces aquilus</name>
    <dbReference type="NCBI Taxonomy" id="2548456"/>
    <lineage>
        <taxon>Bacteria</taxon>
        <taxon>Bacillati</taxon>
        <taxon>Actinomycetota</taxon>
        <taxon>Actinomycetes</taxon>
        <taxon>Kitasatosporales</taxon>
        <taxon>Streptomycetaceae</taxon>
        <taxon>Streptomyces</taxon>
    </lineage>
</organism>
<proteinExistence type="predicted"/>
<sequence length="227" mass="24513">MRLARTAAPAIALTLLLVPAFTHTAVAAPPRAKAPGDTVTLPVRDALEALPVRAEDTSDYSREAFRHWIDADRDGCNTRAEVLKAEAVVAPQQGARCTLSGGEWYSEYDNLYVEGPRGLDIDHRVPLGEAWESGAFAWSAAEREAYANDLGDDRALIAVTGSSNRAKGKKDPAEWQPPYAGNSCAYNTAWVAVKTRWGQTVDAVEKAALTEQLSHCPNVPVTVTLAR</sequence>
<dbReference type="Proteomes" id="UP000280197">
    <property type="component" value="Chromosome"/>
</dbReference>
<dbReference type="EMBL" id="CP034463">
    <property type="protein sequence ID" value="AZP22792.1"/>
    <property type="molecule type" value="Genomic_DNA"/>
</dbReference>
<dbReference type="Pfam" id="PF07510">
    <property type="entry name" value="GmrSD_C"/>
    <property type="match status" value="1"/>
</dbReference>